<comment type="subcellular location">
    <subcellularLocation>
        <location evidence="1">Membrane</location>
    </subcellularLocation>
</comment>
<accession>A0A1T4VYE7</accession>
<keyword evidence="6" id="KW-0812">Transmembrane</keyword>
<evidence type="ECO:0000256" key="1">
    <source>
        <dbReference type="ARBA" id="ARBA00004370"/>
    </source>
</evidence>
<feature type="compositionally biased region" description="Acidic residues" evidence="5">
    <location>
        <begin position="92"/>
        <end position="103"/>
    </location>
</feature>
<comment type="similarity">
    <text evidence="3">Belongs to the methyl-accepting chemotaxis (MCP) protein family.</text>
</comment>
<dbReference type="AlphaFoldDB" id="A0A1T4VYE7"/>
<feature type="compositionally biased region" description="Acidic residues" evidence="5">
    <location>
        <begin position="72"/>
        <end position="83"/>
    </location>
</feature>
<dbReference type="PANTHER" id="PTHR32089">
    <property type="entry name" value="METHYL-ACCEPTING CHEMOTAXIS PROTEIN MCPB"/>
    <property type="match status" value="1"/>
</dbReference>
<dbReference type="STRING" id="83771.SAMN02910357_01830"/>
<evidence type="ECO:0000313" key="8">
    <source>
        <dbReference type="EMBL" id="SKA70042.1"/>
    </source>
</evidence>
<feature type="transmembrane region" description="Helical" evidence="6">
    <location>
        <begin position="282"/>
        <end position="303"/>
    </location>
</feature>
<feature type="region of interest" description="Disordered" evidence="5">
    <location>
        <begin position="1"/>
        <end position="103"/>
    </location>
</feature>
<dbReference type="GO" id="GO:0007165">
    <property type="term" value="P:signal transduction"/>
    <property type="evidence" value="ECO:0007669"/>
    <property type="project" value="UniProtKB-KW"/>
</dbReference>
<keyword evidence="6" id="KW-0472">Membrane</keyword>
<keyword evidence="2 4" id="KW-0807">Transducer</keyword>
<dbReference type="GO" id="GO:0016020">
    <property type="term" value="C:membrane"/>
    <property type="evidence" value="ECO:0007669"/>
    <property type="project" value="UniProtKB-SubCell"/>
</dbReference>
<keyword evidence="9" id="KW-1185">Reference proteome</keyword>
<dbReference type="FunFam" id="1.10.287.950:FF:000001">
    <property type="entry name" value="Methyl-accepting chemotaxis sensory transducer"/>
    <property type="match status" value="1"/>
</dbReference>
<dbReference type="SMART" id="SM00283">
    <property type="entry name" value="MA"/>
    <property type="match status" value="1"/>
</dbReference>
<dbReference type="PROSITE" id="PS50111">
    <property type="entry name" value="CHEMOTAXIS_TRANSDUC_2"/>
    <property type="match status" value="1"/>
</dbReference>
<evidence type="ECO:0000259" key="7">
    <source>
        <dbReference type="PROSITE" id="PS50111"/>
    </source>
</evidence>
<organism evidence="8 9">
    <name type="scientific">Succinivibrio dextrinosolvens DSM 3072</name>
    <dbReference type="NCBI Taxonomy" id="1123324"/>
    <lineage>
        <taxon>Bacteria</taxon>
        <taxon>Pseudomonadati</taxon>
        <taxon>Pseudomonadota</taxon>
        <taxon>Gammaproteobacteria</taxon>
        <taxon>Aeromonadales</taxon>
        <taxon>Succinivibrionaceae</taxon>
        <taxon>Succinivibrio</taxon>
    </lineage>
</organism>
<evidence type="ECO:0000313" key="9">
    <source>
        <dbReference type="Proteomes" id="UP000242432"/>
    </source>
</evidence>
<dbReference type="RefSeq" id="WP_078929559.1">
    <property type="nucleotide sequence ID" value="NZ_FUXX01000066.1"/>
</dbReference>
<protein>
    <submittedName>
        <fullName evidence="8">Methyl-accepting chemotaxis protein (MCP) signalling domain-containing protein</fullName>
    </submittedName>
</protein>
<proteinExistence type="inferred from homology"/>
<evidence type="ECO:0000256" key="2">
    <source>
        <dbReference type="ARBA" id="ARBA00023224"/>
    </source>
</evidence>
<evidence type="ECO:0000256" key="4">
    <source>
        <dbReference type="PROSITE-ProRule" id="PRU00284"/>
    </source>
</evidence>
<evidence type="ECO:0000256" key="6">
    <source>
        <dbReference type="SAM" id="Phobius"/>
    </source>
</evidence>
<reference evidence="9" key="1">
    <citation type="submission" date="2017-02" db="EMBL/GenBank/DDBJ databases">
        <authorList>
            <person name="Varghese N."/>
            <person name="Submissions S."/>
        </authorList>
    </citation>
    <scope>NUCLEOTIDE SEQUENCE [LARGE SCALE GENOMIC DNA]</scope>
    <source>
        <strain evidence="9">DSM 3072</strain>
    </source>
</reference>
<gene>
    <name evidence="8" type="ORF">SAMN02745213_02285</name>
</gene>
<evidence type="ECO:0000256" key="5">
    <source>
        <dbReference type="SAM" id="MobiDB-lite"/>
    </source>
</evidence>
<name>A0A1T4VYE7_9GAMM</name>
<feature type="compositionally biased region" description="Low complexity" evidence="5">
    <location>
        <begin position="1"/>
        <end position="13"/>
    </location>
</feature>
<evidence type="ECO:0000256" key="3">
    <source>
        <dbReference type="ARBA" id="ARBA00029447"/>
    </source>
</evidence>
<dbReference type="Proteomes" id="UP000242432">
    <property type="component" value="Unassembled WGS sequence"/>
</dbReference>
<feature type="transmembrane region" description="Helical" evidence="6">
    <location>
        <begin position="136"/>
        <end position="155"/>
    </location>
</feature>
<dbReference type="EMBL" id="FUXX01000066">
    <property type="protein sequence ID" value="SKA70042.1"/>
    <property type="molecule type" value="Genomic_DNA"/>
</dbReference>
<keyword evidence="6" id="KW-1133">Transmembrane helix</keyword>
<dbReference type="GO" id="GO:0006935">
    <property type="term" value="P:chemotaxis"/>
    <property type="evidence" value="ECO:0007669"/>
    <property type="project" value="UniProtKB-ARBA"/>
</dbReference>
<feature type="compositionally biased region" description="Polar residues" evidence="5">
    <location>
        <begin position="14"/>
        <end position="28"/>
    </location>
</feature>
<dbReference type="PANTHER" id="PTHR32089:SF112">
    <property type="entry name" value="LYSOZYME-LIKE PROTEIN-RELATED"/>
    <property type="match status" value="1"/>
</dbReference>
<feature type="compositionally biased region" description="Polar residues" evidence="5">
    <location>
        <begin position="56"/>
        <end position="71"/>
    </location>
</feature>
<dbReference type="Pfam" id="PF00015">
    <property type="entry name" value="MCPsignal"/>
    <property type="match status" value="1"/>
</dbReference>
<feature type="domain" description="Methyl-accepting transducer" evidence="7">
    <location>
        <begin position="365"/>
        <end position="601"/>
    </location>
</feature>
<sequence>MEQSETENSQNENLQDSAQLQEFENPSSDIPPVLTSDTTYATERSFDETDPVPESYEQTSYSEPQGPQEQYTSDEVDTTEDAQSESVSQQSADEDDDEDDEDSVDLNVENFSYKSAPFFKSLFTFKFGDISIAQRIIFSFAVAIIIFAVGSINIISSMNEYVLQKNCTERLSLSLNKVNSALISLTHPDDDPHALTKAQASVKKLEGILNAPEYKDFYKNNETAAKIHKDISEFCKTTYQILDLDLTPKELLQQAEEASAIIDKFEEANREGLLDKGAYKKVLYTLYAVLIITILVSVVQSIFLAKSLNSEVRHVWKSLQKLASGDFRRDHSEKRIRKNEIGNIDQLVNAVTKYMQKTIGKLNSDFSKMLEMVNTNSQMLENTADAIATQKSRASSVASATNNMEDSIEKVTEFARSTLTEVQSAETASDTCRMTMQDNITTTHSLSDKLKATSVAIENINKMGSQIDSIVKTIAAIADQTNLLALNATIEAARSGEHGKGFAVVANEVRDLAFKTAKSTKEVTDTITRLNGAVEMCVTVVASCEEEMNNSVHQSSRANSAIEEIMGIIATISDMSEQIVDSCTEQTNIAGEVNSQIENINSVTEECFEHIQETKHAVHKIRKMAKNQVKNLSVFTINSEEQ</sequence>
<dbReference type="SUPFAM" id="SSF58104">
    <property type="entry name" value="Methyl-accepting chemotaxis protein (MCP) signaling domain"/>
    <property type="match status" value="1"/>
</dbReference>
<dbReference type="Gene3D" id="1.10.287.950">
    <property type="entry name" value="Methyl-accepting chemotaxis protein"/>
    <property type="match status" value="1"/>
</dbReference>
<dbReference type="InterPro" id="IPR004089">
    <property type="entry name" value="MCPsignal_dom"/>
</dbReference>